<proteinExistence type="predicted"/>
<keyword evidence="3" id="KW-1185">Reference proteome</keyword>
<evidence type="ECO:0000259" key="1">
    <source>
        <dbReference type="Pfam" id="PF16998"/>
    </source>
</evidence>
<evidence type="ECO:0000313" key="3">
    <source>
        <dbReference type="Proteomes" id="UP001597327"/>
    </source>
</evidence>
<organism evidence="2 3">
    <name type="scientific">Roseibium aestuarii</name>
    <dbReference type="NCBI Taxonomy" id="2600299"/>
    <lineage>
        <taxon>Bacteria</taxon>
        <taxon>Pseudomonadati</taxon>
        <taxon>Pseudomonadota</taxon>
        <taxon>Alphaproteobacteria</taxon>
        <taxon>Hyphomicrobiales</taxon>
        <taxon>Stappiaceae</taxon>
        <taxon>Roseibium</taxon>
    </lineage>
</organism>
<accession>A0ABW4JSR3</accession>
<gene>
    <name evidence="2" type="ORF">ACFSC7_06490</name>
</gene>
<dbReference type="PROSITE" id="PS51257">
    <property type="entry name" value="PROKAR_LIPOPROTEIN"/>
    <property type="match status" value="1"/>
</dbReference>
<dbReference type="Proteomes" id="UP001597327">
    <property type="component" value="Unassembled WGS sequence"/>
</dbReference>
<comment type="caution">
    <text evidence="2">The sequence shown here is derived from an EMBL/GenBank/DDBJ whole genome shotgun (WGS) entry which is preliminary data.</text>
</comment>
<dbReference type="EMBL" id="JBHUFA010000001">
    <property type="protein sequence ID" value="MFD1695157.1"/>
    <property type="molecule type" value="Genomic_DNA"/>
</dbReference>
<feature type="domain" description="Surface antigen" evidence="1">
    <location>
        <begin position="100"/>
        <end position="160"/>
    </location>
</feature>
<dbReference type="InterPro" id="IPR032635">
    <property type="entry name" value="Anti_2"/>
</dbReference>
<protein>
    <submittedName>
        <fullName evidence="2">RT0821/Lpp0805 family surface protein</fullName>
    </submittedName>
</protein>
<sequence length="165" mass="17035">MAHRFSYTPFKAKIQWLSLVALFAGSLTGGCSQISVPLGSSDVETPMVLTGSLPSSSDQAFADIEDGDRAVITATLAQIIDAPEPSSAMAYGAGAPAPQRFSWTNPLTGNSGSLSGIDQSQAESTGCVAFKTTANTIAGVRLYSGIACKDVRQQLTITSLTVEAA</sequence>
<reference evidence="3" key="1">
    <citation type="journal article" date="2019" name="Int. J. Syst. Evol. Microbiol.">
        <title>The Global Catalogue of Microorganisms (GCM) 10K type strain sequencing project: providing services to taxonomists for standard genome sequencing and annotation.</title>
        <authorList>
            <consortium name="The Broad Institute Genomics Platform"/>
            <consortium name="The Broad Institute Genome Sequencing Center for Infectious Disease"/>
            <person name="Wu L."/>
            <person name="Ma J."/>
        </authorList>
    </citation>
    <scope>NUCLEOTIDE SEQUENCE [LARGE SCALE GENOMIC DNA]</scope>
    <source>
        <strain evidence="3">JCM 3369</strain>
    </source>
</reference>
<evidence type="ECO:0000313" key="2">
    <source>
        <dbReference type="EMBL" id="MFD1695157.1"/>
    </source>
</evidence>
<dbReference type="Pfam" id="PF16998">
    <property type="entry name" value="17kDa_Anti_2"/>
    <property type="match status" value="1"/>
</dbReference>
<name>A0ABW4JSR3_9HYPH</name>
<dbReference type="RefSeq" id="WP_208998626.1">
    <property type="nucleotide sequence ID" value="NZ_JBHUFA010000001.1"/>
</dbReference>